<proteinExistence type="predicted"/>
<dbReference type="EMBL" id="RKLT01000003">
    <property type="protein sequence ID" value="MBX0295222.1"/>
    <property type="molecule type" value="Genomic_DNA"/>
</dbReference>
<keyword evidence="1" id="KW-0472">Membrane</keyword>
<keyword evidence="3" id="KW-1185">Reference proteome</keyword>
<dbReference type="Proteomes" id="UP001430455">
    <property type="component" value="Unassembled WGS sequence"/>
</dbReference>
<reference evidence="2 3" key="1">
    <citation type="submission" date="2021-06" db="EMBL/GenBank/DDBJ databases">
        <title>Halomicroarcula sp. a new haloarchaeum isolated from saline soil.</title>
        <authorList>
            <person name="Duran-Viseras A."/>
            <person name="Sanchez-Porro C."/>
            <person name="Ventosa A."/>
        </authorList>
    </citation>
    <scope>NUCLEOTIDE SEQUENCE [LARGE SCALE GENOMIC DNA]</scope>
    <source>
        <strain evidence="2 3">F27</strain>
    </source>
</reference>
<name>A0AAW4PBW8_9EURY</name>
<keyword evidence="1" id="KW-0812">Transmembrane</keyword>
<evidence type="ECO:0000313" key="2">
    <source>
        <dbReference type="EMBL" id="MBX0295222.1"/>
    </source>
</evidence>
<comment type="caution">
    <text evidence="2">The sequence shown here is derived from an EMBL/GenBank/DDBJ whole genome shotgun (WGS) entry which is preliminary data.</text>
</comment>
<feature type="transmembrane region" description="Helical" evidence="1">
    <location>
        <begin position="6"/>
        <end position="23"/>
    </location>
</feature>
<sequence length="101" mass="11051">MTPNVTGVGPVVVYLAILGFVGVQYHRGKVTTRRLPLLVGMCLIWLASGLFQLATSGTTLGYAFDGLSVLALVGGLYGLYWWWRHRDVETPGPDRDERGSL</sequence>
<feature type="transmembrane region" description="Helical" evidence="1">
    <location>
        <begin position="35"/>
        <end position="54"/>
    </location>
</feature>
<protein>
    <submittedName>
        <fullName evidence="2">Uncharacterized protein</fullName>
    </submittedName>
</protein>
<accession>A0AAW4PBW8</accession>
<gene>
    <name evidence="2" type="ORF">EGH23_10055</name>
</gene>
<keyword evidence="1" id="KW-1133">Transmembrane helix</keyword>
<dbReference type="RefSeq" id="WP_220579884.1">
    <property type="nucleotide sequence ID" value="NZ_RKLT01000003.1"/>
</dbReference>
<dbReference type="AlphaFoldDB" id="A0AAW4PBW8"/>
<evidence type="ECO:0000256" key="1">
    <source>
        <dbReference type="SAM" id="Phobius"/>
    </source>
</evidence>
<feature type="transmembrane region" description="Helical" evidence="1">
    <location>
        <begin position="60"/>
        <end position="83"/>
    </location>
</feature>
<evidence type="ECO:0000313" key="3">
    <source>
        <dbReference type="Proteomes" id="UP001430455"/>
    </source>
</evidence>
<organism evidence="2 3">
    <name type="scientific">Haloarcula nitratireducens</name>
    <dbReference type="NCBI Taxonomy" id="2487749"/>
    <lineage>
        <taxon>Archaea</taxon>
        <taxon>Methanobacteriati</taxon>
        <taxon>Methanobacteriota</taxon>
        <taxon>Stenosarchaea group</taxon>
        <taxon>Halobacteria</taxon>
        <taxon>Halobacteriales</taxon>
        <taxon>Haloarculaceae</taxon>
        <taxon>Haloarcula</taxon>
    </lineage>
</organism>